<organism evidence="2 3">
    <name type="scientific">Devosia marina</name>
    <dbReference type="NCBI Taxonomy" id="2683198"/>
    <lineage>
        <taxon>Bacteria</taxon>
        <taxon>Pseudomonadati</taxon>
        <taxon>Pseudomonadota</taxon>
        <taxon>Alphaproteobacteria</taxon>
        <taxon>Hyphomicrobiales</taxon>
        <taxon>Devosiaceae</taxon>
        <taxon>Devosia</taxon>
    </lineage>
</organism>
<dbReference type="AlphaFoldDB" id="A0A7X3FSW0"/>
<evidence type="ECO:0000313" key="2">
    <source>
        <dbReference type="EMBL" id="MVS99270.1"/>
    </source>
</evidence>
<proteinExistence type="predicted"/>
<accession>A0A7X3FSW0</accession>
<protein>
    <recommendedName>
        <fullName evidence="4">Tat (Twin-arginine translocation) pathway signal sequence</fullName>
    </recommendedName>
</protein>
<comment type="caution">
    <text evidence="2">The sequence shown here is derived from an EMBL/GenBank/DDBJ whole genome shotgun (WGS) entry which is preliminary data.</text>
</comment>
<evidence type="ECO:0008006" key="4">
    <source>
        <dbReference type="Google" id="ProtNLM"/>
    </source>
</evidence>
<keyword evidence="1" id="KW-0732">Signal</keyword>
<dbReference type="RefSeq" id="WP_157290143.1">
    <property type="nucleotide sequence ID" value="NZ_WQRF01000002.1"/>
</dbReference>
<name>A0A7X3FSW0_9HYPH</name>
<dbReference type="EMBL" id="WQRF01000002">
    <property type="protein sequence ID" value="MVS99270.1"/>
    <property type="molecule type" value="Genomic_DNA"/>
</dbReference>
<keyword evidence="3" id="KW-1185">Reference proteome</keyword>
<gene>
    <name evidence="2" type="ORF">GO014_09580</name>
</gene>
<sequence length="223" mass="24542">MEVISMDSLNVLSRRSLLKASSFLAAFAVASPVAALVAPTVPEVLTLLLREYAEAADNARVSQDRFNAARREKEAALHNANMFLKMPHGQWERIGGDKGYHPENMLRILNEGEALDFAALGSKAGARAKMRRAYARCRQDIAALTLEYEAIENATDWPHAVEFDMAADRRFRSAKQALVSYRPETMPEVAALLRGVSEVGPYVGFCNGLTVRDLADMLDGVSQ</sequence>
<evidence type="ECO:0000256" key="1">
    <source>
        <dbReference type="SAM" id="SignalP"/>
    </source>
</evidence>
<feature type="signal peptide" evidence="1">
    <location>
        <begin position="1"/>
        <end position="35"/>
    </location>
</feature>
<reference evidence="2 3" key="1">
    <citation type="submission" date="2019-12" db="EMBL/GenBank/DDBJ databases">
        <title>Devosia maris sp. nov., isolated from the deep seawater.</title>
        <authorList>
            <person name="Liu Y."/>
        </authorList>
    </citation>
    <scope>NUCLEOTIDE SEQUENCE [LARGE SCALE GENOMIC DNA]</scope>
    <source>
        <strain evidence="2 3">L53-10-65</strain>
    </source>
</reference>
<dbReference type="Proteomes" id="UP000438106">
    <property type="component" value="Unassembled WGS sequence"/>
</dbReference>
<feature type="chain" id="PRO_5030776067" description="Tat (Twin-arginine translocation) pathway signal sequence" evidence="1">
    <location>
        <begin position="36"/>
        <end position="223"/>
    </location>
</feature>
<evidence type="ECO:0000313" key="3">
    <source>
        <dbReference type="Proteomes" id="UP000438106"/>
    </source>
</evidence>